<proteinExistence type="predicted"/>
<reference evidence="2" key="1">
    <citation type="submission" date="2023-08" db="EMBL/GenBank/DDBJ databases">
        <authorList>
            <person name="Alioto T."/>
            <person name="Alioto T."/>
            <person name="Gomez Garrido J."/>
        </authorList>
    </citation>
    <scope>NUCLEOTIDE SEQUENCE</scope>
</reference>
<protein>
    <submittedName>
        <fullName evidence="2">Uncharacterized protein</fullName>
    </submittedName>
</protein>
<dbReference type="Proteomes" id="UP001162480">
    <property type="component" value="Chromosome 6"/>
</dbReference>
<gene>
    <name evidence="2" type="ORF">OCTVUL_1B007575</name>
</gene>
<sequence length="93" mass="9908">MGRVNLAVKMRWRVIVAEDRELIVVAVGGRGEGEQEKNSGGDGSDGGDDARDGGGGATNKRCGITKGQQREQARSLPDRFSHHTAKCQSVESL</sequence>
<evidence type="ECO:0000313" key="2">
    <source>
        <dbReference type="EMBL" id="CAI9724416.1"/>
    </source>
</evidence>
<evidence type="ECO:0000256" key="1">
    <source>
        <dbReference type="SAM" id="MobiDB-lite"/>
    </source>
</evidence>
<keyword evidence="3" id="KW-1185">Reference proteome</keyword>
<accession>A0AA36F3J9</accession>
<feature type="compositionally biased region" description="Basic and acidic residues" evidence="1">
    <location>
        <begin position="68"/>
        <end position="81"/>
    </location>
</feature>
<feature type="region of interest" description="Disordered" evidence="1">
    <location>
        <begin position="26"/>
        <end position="93"/>
    </location>
</feature>
<dbReference type="EMBL" id="OX597819">
    <property type="protein sequence ID" value="CAI9724416.1"/>
    <property type="molecule type" value="Genomic_DNA"/>
</dbReference>
<evidence type="ECO:0000313" key="3">
    <source>
        <dbReference type="Proteomes" id="UP001162480"/>
    </source>
</evidence>
<name>A0AA36F3J9_OCTVU</name>
<organism evidence="2 3">
    <name type="scientific">Octopus vulgaris</name>
    <name type="common">Common octopus</name>
    <dbReference type="NCBI Taxonomy" id="6645"/>
    <lineage>
        <taxon>Eukaryota</taxon>
        <taxon>Metazoa</taxon>
        <taxon>Spiralia</taxon>
        <taxon>Lophotrochozoa</taxon>
        <taxon>Mollusca</taxon>
        <taxon>Cephalopoda</taxon>
        <taxon>Coleoidea</taxon>
        <taxon>Octopodiformes</taxon>
        <taxon>Octopoda</taxon>
        <taxon>Incirrata</taxon>
        <taxon>Octopodidae</taxon>
        <taxon>Octopus</taxon>
    </lineage>
</organism>
<dbReference type="AlphaFoldDB" id="A0AA36F3J9"/>